<feature type="compositionally biased region" description="Polar residues" evidence="1">
    <location>
        <begin position="1"/>
        <end position="11"/>
    </location>
</feature>
<feature type="region of interest" description="Disordered" evidence="1">
    <location>
        <begin position="1"/>
        <end position="24"/>
    </location>
</feature>
<evidence type="ECO:0000256" key="1">
    <source>
        <dbReference type="SAM" id="MobiDB-lite"/>
    </source>
</evidence>
<dbReference type="RefSeq" id="WP_125595704.1">
    <property type="nucleotide sequence ID" value="NZ_JBHSSM010000015.1"/>
</dbReference>
<feature type="transmembrane region" description="Helical" evidence="2">
    <location>
        <begin position="30"/>
        <end position="55"/>
    </location>
</feature>
<dbReference type="InterPro" id="IPR018672">
    <property type="entry name" value="DUF2140"/>
</dbReference>
<protein>
    <submittedName>
        <fullName evidence="3">YpmS family protein</fullName>
    </submittedName>
</protein>
<dbReference type="Pfam" id="PF09911">
    <property type="entry name" value="DUF2140"/>
    <property type="match status" value="1"/>
</dbReference>
<keyword evidence="2" id="KW-0812">Transmembrane</keyword>
<dbReference type="EMBL" id="JBHSSM010000015">
    <property type="protein sequence ID" value="MFC6314931.1"/>
    <property type="molecule type" value="Genomic_DNA"/>
</dbReference>
<evidence type="ECO:0000256" key="2">
    <source>
        <dbReference type="SAM" id="Phobius"/>
    </source>
</evidence>
<sequence>MAEQTQTQTLRRTPAAKSPKKNKPKQPFNLWKWLFLVLIGLILGVGIFVGTKLFISPAPTTLSADVAAADEPVMNVQMTKKQVNRIVAYGLSDYLKSDDIKYQFKLTDQAVLSGNFAFLGTQVPFNLSLDPYVLENGDIQLKAQSLSIGALPIPISQVMNFIGHDYKIPSWVSLDTKKSTITLHLRKYKIKNGISLRATRFDLDNDELDFSVYLPK</sequence>
<keyword evidence="2" id="KW-0472">Membrane</keyword>
<keyword evidence="4" id="KW-1185">Reference proteome</keyword>
<comment type="caution">
    <text evidence="3">The sequence shown here is derived from an EMBL/GenBank/DDBJ whole genome shotgun (WGS) entry which is preliminary data.</text>
</comment>
<keyword evidence="2" id="KW-1133">Transmembrane helix</keyword>
<organism evidence="3 4">
    <name type="scientific">Lapidilactobacillus achengensis</name>
    <dbReference type="NCBI Taxonomy" id="2486000"/>
    <lineage>
        <taxon>Bacteria</taxon>
        <taxon>Bacillati</taxon>
        <taxon>Bacillota</taxon>
        <taxon>Bacilli</taxon>
        <taxon>Lactobacillales</taxon>
        <taxon>Lactobacillaceae</taxon>
        <taxon>Lapidilactobacillus</taxon>
    </lineage>
</organism>
<proteinExistence type="predicted"/>
<evidence type="ECO:0000313" key="4">
    <source>
        <dbReference type="Proteomes" id="UP001596310"/>
    </source>
</evidence>
<reference evidence="4" key="1">
    <citation type="journal article" date="2019" name="Int. J. Syst. Evol. Microbiol.">
        <title>The Global Catalogue of Microorganisms (GCM) 10K type strain sequencing project: providing services to taxonomists for standard genome sequencing and annotation.</title>
        <authorList>
            <consortium name="The Broad Institute Genomics Platform"/>
            <consortium name="The Broad Institute Genome Sequencing Center for Infectious Disease"/>
            <person name="Wu L."/>
            <person name="Ma J."/>
        </authorList>
    </citation>
    <scope>NUCLEOTIDE SEQUENCE [LARGE SCALE GENOMIC DNA]</scope>
    <source>
        <strain evidence="4">CCM 8897</strain>
    </source>
</reference>
<evidence type="ECO:0000313" key="3">
    <source>
        <dbReference type="EMBL" id="MFC6314931.1"/>
    </source>
</evidence>
<gene>
    <name evidence="3" type="ORF">ACFQHW_05020</name>
</gene>
<dbReference type="Proteomes" id="UP001596310">
    <property type="component" value="Unassembled WGS sequence"/>
</dbReference>
<name>A0ABW1UP16_9LACO</name>
<accession>A0ABW1UP16</accession>